<feature type="domain" description="UspA" evidence="2">
    <location>
        <begin position="13"/>
        <end position="149"/>
    </location>
</feature>
<accession>A0A087DIJ8</accession>
<keyword evidence="4" id="KW-1185">Reference proteome</keyword>
<reference evidence="3 4" key="1">
    <citation type="submission" date="2014-03" db="EMBL/GenBank/DDBJ databases">
        <title>Genomics of Bifidobacteria.</title>
        <authorList>
            <person name="Ventura M."/>
            <person name="Milani C."/>
            <person name="Lugli G.A."/>
        </authorList>
    </citation>
    <scope>NUCLEOTIDE SEQUENCE [LARGE SCALE GENOMIC DNA]</scope>
    <source>
        <strain evidence="3 4">LMG 21589</strain>
    </source>
</reference>
<dbReference type="RefSeq" id="WP_033519906.1">
    <property type="nucleotide sequence ID" value="NZ_CAUPKV010000050.1"/>
</dbReference>
<name>A0A087DIJ8_9BIFI</name>
<dbReference type="InterPro" id="IPR014729">
    <property type="entry name" value="Rossmann-like_a/b/a_fold"/>
</dbReference>
<evidence type="ECO:0000313" key="3">
    <source>
        <dbReference type="EMBL" id="KFI95348.1"/>
    </source>
</evidence>
<dbReference type="CDD" id="cd00293">
    <property type="entry name" value="USP-like"/>
    <property type="match status" value="1"/>
</dbReference>
<evidence type="ECO:0000313" key="4">
    <source>
        <dbReference type="Proteomes" id="UP000029033"/>
    </source>
</evidence>
<dbReference type="InterPro" id="IPR006016">
    <property type="entry name" value="UspA"/>
</dbReference>
<proteinExistence type="inferred from homology"/>
<dbReference type="InterPro" id="IPR006015">
    <property type="entry name" value="Universal_stress_UspA"/>
</dbReference>
<comment type="caution">
    <text evidence="3">The sequence shown here is derived from an EMBL/GenBank/DDBJ whole genome shotgun (WGS) entry which is preliminary data.</text>
</comment>
<feature type="domain" description="UspA" evidence="2">
    <location>
        <begin position="185"/>
        <end position="325"/>
    </location>
</feature>
<evidence type="ECO:0000256" key="1">
    <source>
        <dbReference type="ARBA" id="ARBA00008791"/>
    </source>
</evidence>
<dbReference type="AlphaFoldDB" id="A0A087DIJ8"/>
<organism evidence="3 4">
    <name type="scientific">Bifidobacterium scardovii</name>
    <dbReference type="NCBI Taxonomy" id="158787"/>
    <lineage>
        <taxon>Bacteria</taxon>
        <taxon>Bacillati</taxon>
        <taxon>Actinomycetota</taxon>
        <taxon>Actinomycetes</taxon>
        <taxon>Bifidobacteriales</taxon>
        <taxon>Bifidobacteriaceae</taxon>
        <taxon>Bifidobacterium</taxon>
    </lineage>
</organism>
<dbReference type="Proteomes" id="UP000029033">
    <property type="component" value="Unassembled WGS sequence"/>
</dbReference>
<dbReference type="OrthoDB" id="3174546at2"/>
<comment type="similarity">
    <text evidence="1">Belongs to the universal stress protein A family.</text>
</comment>
<sequence>MTDNTSNGTMADIMVGVDGSDESFAALRWALREAQLTGQRVNAVYGWTRSWDMGSEPDSDEAWERTRQSIVEKLQSWVDEAVAGLDLTTDNVTLTSVHASGASALLQIGHDAQQLVVGRRSLGRVARWFTGSFSASLVQEAKVPVTVVRIFNDEDESMQDAIANALTPGNAPVGFARPDTEENHRPVVVGVDGSNTSRHALRFAIHEASVHHLPLHVLFCWQLKDLGTIAGYENAIAPIDEGQKRAEDVLAAMVESEAQTILDAGVEIRSHAFHISAAKGLISASRYASHLVVGSRGLSGFDAHFLGSVSKQLVNLAECTLTVVH</sequence>
<dbReference type="PANTHER" id="PTHR31964:SF113">
    <property type="entry name" value="USPA DOMAIN-CONTAINING PROTEIN"/>
    <property type="match status" value="1"/>
</dbReference>
<dbReference type="EMBL" id="JGZO01000003">
    <property type="protein sequence ID" value="KFI95348.1"/>
    <property type="molecule type" value="Genomic_DNA"/>
</dbReference>
<evidence type="ECO:0000259" key="2">
    <source>
        <dbReference type="Pfam" id="PF00582"/>
    </source>
</evidence>
<protein>
    <submittedName>
        <fullName evidence="3">UspA domain-containing protein</fullName>
    </submittedName>
</protein>
<dbReference type="STRING" id="158787.BSCA_1311"/>
<dbReference type="Pfam" id="PF00582">
    <property type="entry name" value="Usp"/>
    <property type="match status" value="2"/>
</dbReference>
<dbReference type="Gene3D" id="3.40.50.620">
    <property type="entry name" value="HUPs"/>
    <property type="match status" value="2"/>
</dbReference>
<dbReference type="SUPFAM" id="SSF52402">
    <property type="entry name" value="Adenine nucleotide alpha hydrolases-like"/>
    <property type="match status" value="2"/>
</dbReference>
<gene>
    <name evidence="3" type="ORF">BSCA_1311</name>
</gene>
<dbReference type="PANTHER" id="PTHR31964">
    <property type="entry name" value="ADENINE NUCLEOTIDE ALPHA HYDROLASES-LIKE SUPERFAMILY PROTEIN"/>
    <property type="match status" value="1"/>
</dbReference>
<dbReference type="GeneID" id="85165531"/>
<dbReference type="PRINTS" id="PR01438">
    <property type="entry name" value="UNVRSLSTRESS"/>
</dbReference>
<dbReference type="eggNOG" id="COG0589">
    <property type="taxonomic scope" value="Bacteria"/>
</dbReference>